<proteinExistence type="predicted"/>
<sequence length="486" mass="52347">MSAIRRIFIRMNGSRMHTSDAYTFARTFGIDPLDAAAADNLHTNGGQHLEGDNSYAGSDLYADDDGFSVVSDWGAHAQASIDLEPAPQAVSAGYIMDAAVADAVATQTMVNLLAARQLFAVRDAVHIAGDNPQLYLPSAVMGGSASPAGAGPSVDARDFAERSVAFDLAHRLHVSENTVRAWAHQADVLSSSLPRLCELFVAGAVSVQHVRAAVDASAGILDEAAMTAFDERLAGIAEGLRAGEFRRRARLLRERLCADTLQQRHEEARTKRRVSVEPDHDGMAWLNVYLPVVDAARVESRLGGTARRLRNAAGETRTLDQLRADLAIDWLTGGDTPAAATVQPVLLIDEAGRYAELLGYGPVPPKSAGRALRDAPAFRKVIADPGRPSTLVLDASRYRPTADQRLWLRIRYGLDDDAAPYLSPDADIDHVVEWHDGGTTDVANLVPLKPRLHRLKSVTGIRLDPKPGGGIRVRTPTGYDSDPPPF</sequence>
<gene>
    <name evidence="3" type="ORF">FPZ11_01285</name>
</gene>
<reference evidence="3 4" key="1">
    <citation type="submission" date="2019-07" db="EMBL/GenBank/DDBJ databases">
        <title>Full genome sequence of Humibacter sp. WJ7-1.</title>
        <authorList>
            <person name="Im W.-T."/>
        </authorList>
    </citation>
    <scope>NUCLEOTIDE SEQUENCE [LARGE SCALE GENOMIC DNA]</scope>
    <source>
        <strain evidence="3 4">WJ7-1</strain>
    </source>
</reference>
<evidence type="ECO:0000256" key="1">
    <source>
        <dbReference type="SAM" id="MobiDB-lite"/>
    </source>
</evidence>
<dbReference type="OrthoDB" id="3261064at2"/>
<feature type="domain" description="DUF222" evidence="2">
    <location>
        <begin position="160"/>
        <end position="411"/>
    </location>
</feature>
<dbReference type="InterPro" id="IPR003870">
    <property type="entry name" value="DUF222"/>
</dbReference>
<dbReference type="KEGG" id="huw:FPZ11_01285"/>
<feature type="region of interest" description="Disordered" evidence="1">
    <location>
        <begin position="464"/>
        <end position="486"/>
    </location>
</feature>
<evidence type="ECO:0000313" key="4">
    <source>
        <dbReference type="Proteomes" id="UP000320216"/>
    </source>
</evidence>
<dbReference type="AlphaFoldDB" id="A0A5B8M1M1"/>
<dbReference type="EMBL" id="CP042305">
    <property type="protein sequence ID" value="QDZ13612.1"/>
    <property type="molecule type" value="Genomic_DNA"/>
</dbReference>
<dbReference type="CDD" id="cd00085">
    <property type="entry name" value="HNHc"/>
    <property type="match status" value="1"/>
</dbReference>
<protein>
    <submittedName>
        <fullName evidence="3">DUF222 domain-containing protein</fullName>
    </submittedName>
</protein>
<accession>A0A5B8M1M1</accession>
<evidence type="ECO:0000313" key="3">
    <source>
        <dbReference type="EMBL" id="QDZ13612.1"/>
    </source>
</evidence>
<dbReference type="InterPro" id="IPR003615">
    <property type="entry name" value="HNH_nuc"/>
</dbReference>
<dbReference type="Proteomes" id="UP000320216">
    <property type="component" value="Chromosome"/>
</dbReference>
<evidence type="ECO:0000259" key="2">
    <source>
        <dbReference type="Pfam" id="PF02720"/>
    </source>
</evidence>
<keyword evidence="4" id="KW-1185">Reference proteome</keyword>
<dbReference type="Pfam" id="PF02720">
    <property type="entry name" value="DUF222"/>
    <property type="match status" value="1"/>
</dbReference>
<name>A0A5B8M1M1_9MICO</name>
<organism evidence="3 4">
    <name type="scientific">Humibacter ginsenosidimutans</name>
    <dbReference type="NCBI Taxonomy" id="2599293"/>
    <lineage>
        <taxon>Bacteria</taxon>
        <taxon>Bacillati</taxon>
        <taxon>Actinomycetota</taxon>
        <taxon>Actinomycetes</taxon>
        <taxon>Micrococcales</taxon>
        <taxon>Microbacteriaceae</taxon>
        <taxon>Humibacter</taxon>
    </lineage>
</organism>